<evidence type="ECO:0000313" key="3">
    <source>
        <dbReference type="Proteomes" id="UP001566331"/>
    </source>
</evidence>
<proteinExistence type="predicted"/>
<organism evidence="2 3">
    <name type="scientific">Luteimonas salinilitoris</name>
    <dbReference type="NCBI Taxonomy" id="3237697"/>
    <lineage>
        <taxon>Bacteria</taxon>
        <taxon>Pseudomonadati</taxon>
        <taxon>Pseudomonadota</taxon>
        <taxon>Gammaproteobacteria</taxon>
        <taxon>Lysobacterales</taxon>
        <taxon>Lysobacteraceae</taxon>
        <taxon>Luteimonas</taxon>
    </lineage>
</organism>
<gene>
    <name evidence="2" type="ORF">AB6713_08835</name>
</gene>
<keyword evidence="1" id="KW-1133">Transmembrane helix</keyword>
<dbReference type="EMBL" id="JBFWIC010000009">
    <property type="protein sequence ID" value="MEZ0474722.1"/>
    <property type="molecule type" value="Genomic_DNA"/>
</dbReference>
<keyword evidence="1" id="KW-0472">Membrane</keyword>
<name>A0ABV4HSS2_9GAMM</name>
<accession>A0ABV4HSS2</accession>
<reference evidence="2 3" key="1">
    <citation type="submission" date="2024-07" db="EMBL/GenBank/DDBJ databases">
        <title>Luteimonas salilacus sp. nov., isolated from the shore soil of Salt Lake in Tibet of China.</title>
        <authorList>
            <person name="Zhang X."/>
            <person name="Li A."/>
        </authorList>
    </citation>
    <scope>NUCLEOTIDE SEQUENCE [LARGE SCALE GENOMIC DNA]</scope>
    <source>
        <strain evidence="2 3">B3-2-R+30</strain>
    </source>
</reference>
<protein>
    <recommendedName>
        <fullName evidence="4">Zinc-ribbon domain-containing protein</fullName>
    </recommendedName>
</protein>
<evidence type="ECO:0000313" key="2">
    <source>
        <dbReference type="EMBL" id="MEZ0474722.1"/>
    </source>
</evidence>
<comment type="caution">
    <text evidence="2">The sequence shown here is derived from an EMBL/GenBank/DDBJ whole genome shotgun (WGS) entry which is preliminary data.</text>
</comment>
<keyword evidence="1" id="KW-0812">Transmembrane</keyword>
<feature type="transmembrane region" description="Helical" evidence="1">
    <location>
        <begin position="86"/>
        <end position="107"/>
    </location>
</feature>
<evidence type="ECO:0008006" key="4">
    <source>
        <dbReference type="Google" id="ProtNLM"/>
    </source>
</evidence>
<evidence type="ECO:0000256" key="1">
    <source>
        <dbReference type="SAM" id="Phobius"/>
    </source>
</evidence>
<sequence length="211" mass="23644">MLIWGSGSKVVELGPSGQAHCSTCEKERAFKNVLTFRYAHIWYLFRWVTKRSYATICDVCSRGTPHDTKTYEAEHGKSAIPAYYRYGLWTLLGLAAVFIAFVVAAGMQSDRREAQLLQQPQVGDMYLVRLDKMVPDDFDGIGYGLMRVAAVDDGGVALQIPNYGYNKRGGVRKDLRSGAAADTDYFSEDTLQLSLDELRKQHGPGIYDIQR</sequence>
<dbReference type="RefSeq" id="WP_370565517.1">
    <property type="nucleotide sequence ID" value="NZ_JBFWIB010000018.1"/>
</dbReference>
<dbReference type="Proteomes" id="UP001566331">
    <property type="component" value="Unassembled WGS sequence"/>
</dbReference>
<keyword evidence="3" id="KW-1185">Reference proteome</keyword>